<dbReference type="PROSITE" id="PS50893">
    <property type="entry name" value="ABC_TRANSPORTER_2"/>
    <property type="match status" value="1"/>
</dbReference>
<feature type="domain" description="ABC transmembrane type-1" evidence="13">
    <location>
        <begin position="28"/>
        <end position="310"/>
    </location>
</feature>
<dbReference type="RefSeq" id="WP_007643359.1">
    <property type="nucleotide sequence ID" value="NC_020514.1"/>
</dbReference>
<dbReference type="NCBIfam" id="TIGR02203">
    <property type="entry name" value="MsbA_lipidA"/>
    <property type="match status" value="1"/>
</dbReference>
<organism evidence="14 15">
    <name type="scientific">Paraglaciecola psychrophila 170</name>
    <dbReference type="NCBI Taxonomy" id="1129794"/>
    <lineage>
        <taxon>Bacteria</taxon>
        <taxon>Pseudomonadati</taxon>
        <taxon>Pseudomonadota</taxon>
        <taxon>Gammaproteobacteria</taxon>
        <taxon>Alteromonadales</taxon>
        <taxon>Alteromonadaceae</taxon>
        <taxon>Paraglaciecola</taxon>
    </lineage>
</organism>
<feature type="transmembrane region" description="Helical" evidence="11">
    <location>
        <begin position="25"/>
        <end position="48"/>
    </location>
</feature>
<keyword evidence="8 11" id="KW-1133">Transmembrane helix</keyword>
<evidence type="ECO:0000256" key="11">
    <source>
        <dbReference type="SAM" id="Phobius"/>
    </source>
</evidence>
<evidence type="ECO:0000256" key="10">
    <source>
        <dbReference type="ARBA" id="ARBA00023136"/>
    </source>
</evidence>
<dbReference type="CDD" id="cd18552">
    <property type="entry name" value="ABC_6TM_MsbA_like"/>
    <property type="match status" value="1"/>
</dbReference>
<keyword evidence="3" id="KW-1003">Cell membrane</keyword>
<dbReference type="PATRIC" id="fig|1129794.4.peg.2102"/>
<evidence type="ECO:0000256" key="9">
    <source>
        <dbReference type="ARBA" id="ARBA00023055"/>
    </source>
</evidence>
<evidence type="ECO:0000313" key="14">
    <source>
        <dbReference type="EMBL" id="AGH44234.1"/>
    </source>
</evidence>
<evidence type="ECO:0000256" key="7">
    <source>
        <dbReference type="ARBA" id="ARBA00022967"/>
    </source>
</evidence>
<dbReference type="InterPro" id="IPR011527">
    <property type="entry name" value="ABC1_TM_dom"/>
</dbReference>
<keyword evidence="5" id="KW-0547">Nucleotide-binding</keyword>
<dbReference type="Proteomes" id="UP000011864">
    <property type="component" value="Chromosome"/>
</dbReference>
<evidence type="ECO:0000313" key="15">
    <source>
        <dbReference type="Proteomes" id="UP000011864"/>
    </source>
</evidence>
<evidence type="ECO:0000256" key="6">
    <source>
        <dbReference type="ARBA" id="ARBA00022840"/>
    </source>
</evidence>
<dbReference type="InterPro" id="IPR017871">
    <property type="entry name" value="ABC_transporter-like_CS"/>
</dbReference>
<gene>
    <name evidence="14" type="ORF">C427_2125</name>
</gene>
<dbReference type="InterPro" id="IPR036640">
    <property type="entry name" value="ABC1_TM_sf"/>
</dbReference>
<evidence type="ECO:0000259" key="13">
    <source>
        <dbReference type="PROSITE" id="PS50929"/>
    </source>
</evidence>
<evidence type="ECO:0000256" key="5">
    <source>
        <dbReference type="ARBA" id="ARBA00022741"/>
    </source>
</evidence>
<dbReference type="PROSITE" id="PS00211">
    <property type="entry name" value="ABC_TRANSPORTER_1"/>
    <property type="match status" value="1"/>
</dbReference>
<protein>
    <submittedName>
        <fullName evidence="14">Lipid ABC transporter ATP-binding/permease MsbA</fullName>
    </submittedName>
</protein>
<proteinExistence type="predicted"/>
<keyword evidence="2" id="KW-0813">Transport</keyword>
<dbReference type="Gene3D" id="1.20.1560.10">
    <property type="entry name" value="ABC transporter type 1, transmembrane domain"/>
    <property type="match status" value="1"/>
</dbReference>
<dbReference type="OrthoDB" id="9806127at2"/>
<dbReference type="InterPro" id="IPR003439">
    <property type="entry name" value="ABC_transporter-like_ATP-bd"/>
</dbReference>
<dbReference type="Pfam" id="PF00664">
    <property type="entry name" value="ABC_membrane"/>
    <property type="match status" value="1"/>
</dbReference>
<dbReference type="GO" id="GO:0005524">
    <property type="term" value="F:ATP binding"/>
    <property type="evidence" value="ECO:0007669"/>
    <property type="project" value="UniProtKB-KW"/>
</dbReference>
<dbReference type="Pfam" id="PF00005">
    <property type="entry name" value="ABC_tran"/>
    <property type="match status" value="1"/>
</dbReference>
<accession>K6Z5N0</accession>
<sequence length="585" mass="64501">MFIENSSSDKQTLLRLVKYFAPHKVMLLIAIVGLVGFSIVDAGMIYFIQPLIDEGLAKSDGNVLKLGALLVIVIFMLRGAASFISNYCMAYIGSKITFTVRRQAFSHLQYLPLDFFQKHNAGKLISKITYDAEQISKATSEVFIVCIRESLIVLVLLGIMFHSSWQLSLIFLIVGPVIGLAINYVSKRFKHISLNMQNAMGEVTRHTERSISSHREVLAFATQSLESSRFSEANNNNRRQYMKLATTSAISNPTIQLIASLAIAGVLWLASLDAVIGQTSAGAFTTTLVAMGSLLRPLKQLTNINQSLQRGLVAASSLFSVLDEPVETDSAKQQIRSFSKHIKVRNLNFSYSGNSQLVLKNVSFTLNKGQTIALVGESGSGKSSIANLLMRFYITQEPHISIDDIPLNQLSLNNLRQQFSLVSQQVVLFNDSIAANIAYGCHQSVTTGEIEEAARVSDVWGFAEKLPEGLDTYIGENGGLLSGGQRQRIAIARAILRDAPILILDEATSALDTKSENRIQQTLSTLQQHKTTIVIAHRLSTIQNADQILVMENGSVCEQGTHQELLLIKGAYYHLYQQQFHDLTS</sequence>
<dbReference type="SMART" id="SM00382">
    <property type="entry name" value="AAA"/>
    <property type="match status" value="1"/>
</dbReference>
<evidence type="ECO:0000256" key="1">
    <source>
        <dbReference type="ARBA" id="ARBA00004651"/>
    </source>
</evidence>
<dbReference type="eggNOG" id="COG1132">
    <property type="taxonomic scope" value="Bacteria"/>
</dbReference>
<dbReference type="GO" id="GO:0034040">
    <property type="term" value="F:ATPase-coupled lipid transmembrane transporter activity"/>
    <property type="evidence" value="ECO:0007669"/>
    <property type="project" value="InterPro"/>
</dbReference>
<dbReference type="InterPro" id="IPR039421">
    <property type="entry name" value="Type_1_exporter"/>
</dbReference>
<dbReference type="PROSITE" id="PS50929">
    <property type="entry name" value="ABC_TM1F"/>
    <property type="match status" value="1"/>
</dbReference>
<keyword evidence="9" id="KW-0445">Lipid transport</keyword>
<dbReference type="SUPFAM" id="SSF90123">
    <property type="entry name" value="ABC transporter transmembrane region"/>
    <property type="match status" value="1"/>
</dbReference>
<dbReference type="SUPFAM" id="SSF52540">
    <property type="entry name" value="P-loop containing nucleoside triphosphate hydrolases"/>
    <property type="match status" value="1"/>
</dbReference>
<dbReference type="KEGG" id="gps:C427_2125"/>
<comment type="subcellular location">
    <subcellularLocation>
        <location evidence="1">Cell membrane</location>
        <topology evidence="1">Multi-pass membrane protein</topology>
    </subcellularLocation>
</comment>
<keyword evidence="10 11" id="KW-0472">Membrane</keyword>
<reference evidence="14 15" key="1">
    <citation type="journal article" date="2013" name="Genome Announc.">
        <title>Complete Genome Sequence of Glaciecola psychrophila Strain 170T.</title>
        <authorList>
            <person name="Yin J."/>
            <person name="Chen J."/>
            <person name="Liu G."/>
            <person name="Yu Y."/>
            <person name="Song L."/>
            <person name="Wang X."/>
            <person name="Qu X."/>
        </authorList>
    </citation>
    <scope>NUCLEOTIDE SEQUENCE [LARGE SCALE GENOMIC DNA]</scope>
    <source>
        <strain evidence="14 15">170</strain>
    </source>
</reference>
<keyword evidence="6 14" id="KW-0067">ATP-binding</keyword>
<feature type="domain" description="ABC transporter" evidence="12">
    <location>
        <begin position="342"/>
        <end position="578"/>
    </location>
</feature>
<dbReference type="PANTHER" id="PTHR43394:SF1">
    <property type="entry name" value="ATP-BINDING CASSETTE SUB-FAMILY B MEMBER 10, MITOCHONDRIAL"/>
    <property type="match status" value="1"/>
</dbReference>
<name>K6Z5N0_9ALTE</name>
<dbReference type="GO" id="GO:0015421">
    <property type="term" value="F:ABC-type oligopeptide transporter activity"/>
    <property type="evidence" value="ECO:0007669"/>
    <property type="project" value="TreeGrafter"/>
</dbReference>
<dbReference type="HOGENOM" id="CLU_000604_84_3_6"/>
<keyword evidence="4 11" id="KW-0812">Transmembrane</keyword>
<feature type="transmembrane region" description="Helical" evidence="11">
    <location>
        <begin position="167"/>
        <end position="186"/>
    </location>
</feature>
<dbReference type="Gene3D" id="3.40.50.300">
    <property type="entry name" value="P-loop containing nucleotide triphosphate hydrolases"/>
    <property type="match status" value="1"/>
</dbReference>
<dbReference type="STRING" id="1129794.C427_2125"/>
<feature type="transmembrane region" description="Helical" evidence="11">
    <location>
        <begin position="249"/>
        <end position="269"/>
    </location>
</feature>
<dbReference type="GO" id="GO:0005886">
    <property type="term" value="C:plasma membrane"/>
    <property type="evidence" value="ECO:0007669"/>
    <property type="project" value="UniProtKB-SubCell"/>
</dbReference>
<dbReference type="EMBL" id="CP003837">
    <property type="protein sequence ID" value="AGH44234.1"/>
    <property type="molecule type" value="Genomic_DNA"/>
</dbReference>
<dbReference type="InterPro" id="IPR003593">
    <property type="entry name" value="AAA+_ATPase"/>
</dbReference>
<dbReference type="AlphaFoldDB" id="K6Z5N0"/>
<evidence type="ECO:0000256" key="8">
    <source>
        <dbReference type="ARBA" id="ARBA00022989"/>
    </source>
</evidence>
<dbReference type="FunFam" id="3.40.50.300:FF:000140">
    <property type="entry name" value="Lipid A export ATP-binding/permease protein MsbA"/>
    <property type="match status" value="1"/>
</dbReference>
<evidence type="ECO:0000256" key="4">
    <source>
        <dbReference type="ARBA" id="ARBA00022692"/>
    </source>
</evidence>
<evidence type="ECO:0000256" key="3">
    <source>
        <dbReference type="ARBA" id="ARBA00022475"/>
    </source>
</evidence>
<evidence type="ECO:0000259" key="12">
    <source>
        <dbReference type="PROSITE" id="PS50893"/>
    </source>
</evidence>
<dbReference type="InterPro" id="IPR027417">
    <property type="entry name" value="P-loop_NTPase"/>
</dbReference>
<dbReference type="GO" id="GO:0016887">
    <property type="term" value="F:ATP hydrolysis activity"/>
    <property type="evidence" value="ECO:0007669"/>
    <property type="project" value="InterPro"/>
</dbReference>
<dbReference type="InterPro" id="IPR011917">
    <property type="entry name" value="ABC_transpr_lipidA"/>
</dbReference>
<evidence type="ECO:0000256" key="2">
    <source>
        <dbReference type="ARBA" id="ARBA00022448"/>
    </source>
</evidence>
<dbReference type="PANTHER" id="PTHR43394">
    <property type="entry name" value="ATP-DEPENDENT PERMEASE MDL1, MITOCHONDRIAL"/>
    <property type="match status" value="1"/>
</dbReference>
<feature type="transmembrane region" description="Helical" evidence="11">
    <location>
        <begin position="68"/>
        <end position="92"/>
    </location>
</feature>
<feature type="transmembrane region" description="Helical" evidence="11">
    <location>
        <begin position="142"/>
        <end position="161"/>
    </location>
</feature>
<keyword evidence="7" id="KW-1278">Translocase</keyword>
<keyword evidence="15" id="KW-1185">Reference proteome</keyword>